<dbReference type="EMBL" id="BGPR01000103">
    <property type="protein sequence ID" value="GBL94483.1"/>
    <property type="molecule type" value="Genomic_DNA"/>
</dbReference>
<dbReference type="Proteomes" id="UP000499080">
    <property type="component" value="Unassembled WGS sequence"/>
</dbReference>
<accession>A0A4Y2BRA3</accession>
<gene>
    <name evidence="1" type="ORF">AVEN_235588_1</name>
</gene>
<protein>
    <submittedName>
        <fullName evidence="1">Uncharacterized protein</fullName>
    </submittedName>
</protein>
<evidence type="ECO:0000313" key="2">
    <source>
        <dbReference type="Proteomes" id="UP000499080"/>
    </source>
</evidence>
<proteinExistence type="predicted"/>
<comment type="caution">
    <text evidence="1">The sequence shown here is derived from an EMBL/GenBank/DDBJ whole genome shotgun (WGS) entry which is preliminary data.</text>
</comment>
<reference evidence="1 2" key="1">
    <citation type="journal article" date="2019" name="Sci. Rep.">
        <title>Orb-weaving spider Araneus ventricosus genome elucidates the spidroin gene catalogue.</title>
        <authorList>
            <person name="Kono N."/>
            <person name="Nakamura H."/>
            <person name="Ohtoshi R."/>
            <person name="Moran D.A.P."/>
            <person name="Shinohara A."/>
            <person name="Yoshida Y."/>
            <person name="Fujiwara M."/>
            <person name="Mori M."/>
            <person name="Tomita M."/>
            <person name="Arakawa K."/>
        </authorList>
    </citation>
    <scope>NUCLEOTIDE SEQUENCE [LARGE SCALE GENOMIC DNA]</scope>
</reference>
<sequence length="125" mass="13939">MCLDFVPASRVGMGPELAHKTLESQFRFSLLTANHALFIIEVLWVQIVIGVNLRSGTADCYTSQFPLKIHCSLVLKNQRDWLAVLFGMSITGLHIYKPYPDRTEAGKQPISLATRGSDVVFSSRT</sequence>
<name>A0A4Y2BRA3_ARAVE</name>
<dbReference type="AlphaFoldDB" id="A0A4Y2BRA3"/>
<evidence type="ECO:0000313" key="1">
    <source>
        <dbReference type="EMBL" id="GBL94483.1"/>
    </source>
</evidence>
<keyword evidence="2" id="KW-1185">Reference proteome</keyword>
<organism evidence="1 2">
    <name type="scientific">Araneus ventricosus</name>
    <name type="common">Orbweaver spider</name>
    <name type="synonym">Epeira ventricosa</name>
    <dbReference type="NCBI Taxonomy" id="182803"/>
    <lineage>
        <taxon>Eukaryota</taxon>
        <taxon>Metazoa</taxon>
        <taxon>Ecdysozoa</taxon>
        <taxon>Arthropoda</taxon>
        <taxon>Chelicerata</taxon>
        <taxon>Arachnida</taxon>
        <taxon>Araneae</taxon>
        <taxon>Araneomorphae</taxon>
        <taxon>Entelegynae</taxon>
        <taxon>Araneoidea</taxon>
        <taxon>Araneidae</taxon>
        <taxon>Araneus</taxon>
    </lineage>
</organism>